<sequence length="152" mass="17329">MTQNHKTYIESVNNDELIVIIHQLEDLDAVTTALTELSIRDQELVVPQCLRILEEDLGDEFLQAVAFHLYYELDNEKAKEIIIRKLKGASPALLGAIMESLSADSLQPFGKALSFEFLSAVVGRYLTLSEDDKTRIRDSYEWFKESYANKLT</sequence>
<evidence type="ECO:0008006" key="3">
    <source>
        <dbReference type="Google" id="ProtNLM"/>
    </source>
</evidence>
<proteinExistence type="predicted"/>
<organism evidence="1 2">
    <name type="scientific">Paenibacillus nanensis</name>
    <dbReference type="NCBI Taxonomy" id="393251"/>
    <lineage>
        <taxon>Bacteria</taxon>
        <taxon>Bacillati</taxon>
        <taxon>Bacillota</taxon>
        <taxon>Bacilli</taxon>
        <taxon>Bacillales</taxon>
        <taxon>Paenibacillaceae</taxon>
        <taxon>Paenibacillus</taxon>
    </lineage>
</organism>
<comment type="caution">
    <text evidence="1">The sequence shown here is derived from an EMBL/GenBank/DDBJ whole genome shotgun (WGS) entry which is preliminary data.</text>
</comment>
<dbReference type="EMBL" id="QXQA01000001">
    <property type="protein sequence ID" value="RIX60099.1"/>
    <property type="molecule type" value="Genomic_DNA"/>
</dbReference>
<evidence type="ECO:0000313" key="2">
    <source>
        <dbReference type="Proteomes" id="UP000266482"/>
    </source>
</evidence>
<accession>A0A3A1VGS1</accession>
<dbReference type="AlphaFoldDB" id="A0A3A1VGS1"/>
<dbReference type="RefSeq" id="WP_119597474.1">
    <property type="nucleotide sequence ID" value="NZ_QXQA01000001.1"/>
</dbReference>
<dbReference type="OrthoDB" id="2601310at2"/>
<evidence type="ECO:0000313" key="1">
    <source>
        <dbReference type="EMBL" id="RIX60099.1"/>
    </source>
</evidence>
<protein>
    <recommendedName>
        <fullName evidence="3">HEAT repeat domain-containing protein</fullName>
    </recommendedName>
</protein>
<dbReference type="Proteomes" id="UP000266482">
    <property type="component" value="Unassembled WGS sequence"/>
</dbReference>
<keyword evidence="2" id="KW-1185">Reference proteome</keyword>
<name>A0A3A1VGS1_9BACL</name>
<gene>
    <name evidence="1" type="ORF">D3P08_00455</name>
</gene>
<reference evidence="1 2" key="1">
    <citation type="submission" date="2018-09" db="EMBL/GenBank/DDBJ databases">
        <title>Paenibacillus aracenensis nov. sp. isolated from a cave in southern Spain.</title>
        <authorList>
            <person name="Jurado V."/>
            <person name="Gutierrez-Patricio S."/>
            <person name="Gonzalez-Pimentel J.L."/>
            <person name="Miller A.Z."/>
            <person name="Laiz L."/>
            <person name="Saiz-Jimenez C."/>
        </authorList>
    </citation>
    <scope>NUCLEOTIDE SEQUENCE [LARGE SCALE GENOMIC DNA]</scope>
    <source>
        <strain evidence="1 2">DSM 22867</strain>
    </source>
</reference>